<organism evidence="8 9">
    <name type="scientific">Salinisphaera hydrothermalis (strain C41B8)</name>
    <dbReference type="NCBI Taxonomy" id="1304275"/>
    <lineage>
        <taxon>Bacteria</taxon>
        <taxon>Pseudomonadati</taxon>
        <taxon>Pseudomonadota</taxon>
        <taxon>Gammaproteobacteria</taxon>
        <taxon>Salinisphaerales</taxon>
        <taxon>Salinisphaeraceae</taxon>
        <taxon>Salinisphaera</taxon>
    </lineage>
</organism>
<keyword evidence="3 5" id="KW-0012">Acyltransferase</keyword>
<dbReference type="Pfam" id="PF02803">
    <property type="entry name" value="Thiolase_C"/>
    <property type="match status" value="1"/>
</dbReference>
<accession>A0A084IPD6</accession>
<comment type="similarity">
    <text evidence="1 5">Belongs to the thiolase-like superfamily. Thiolase family.</text>
</comment>
<dbReference type="InterPro" id="IPR002155">
    <property type="entry name" value="Thiolase"/>
</dbReference>
<feature type="active site" description="Proton acceptor" evidence="4">
    <location>
        <position position="347"/>
    </location>
</feature>
<dbReference type="InterPro" id="IPR020616">
    <property type="entry name" value="Thiolase_N"/>
</dbReference>
<evidence type="ECO:0000313" key="9">
    <source>
        <dbReference type="Proteomes" id="UP000028302"/>
    </source>
</evidence>
<dbReference type="STRING" id="1304275.C41B8_03106"/>
<keyword evidence="9" id="KW-1185">Reference proteome</keyword>
<proteinExistence type="inferred from homology"/>
<dbReference type="PIRSF" id="PIRSF000429">
    <property type="entry name" value="Ac-CoA_Ac_transf"/>
    <property type="match status" value="1"/>
</dbReference>
<dbReference type="PATRIC" id="fig|1304275.5.peg.630"/>
<protein>
    <submittedName>
        <fullName evidence="8">Acetyl-CoA acetyltransferase</fullName>
        <ecNumber evidence="8">2.3.1.9</ecNumber>
    </submittedName>
</protein>
<reference evidence="8 9" key="1">
    <citation type="submission" date="2013-03" db="EMBL/GenBank/DDBJ databases">
        <title>Salinisphaera hydrothermalis C41B8 Genome Sequencing.</title>
        <authorList>
            <person name="Li C."/>
            <person name="Lai Q."/>
            <person name="Shao Z."/>
        </authorList>
    </citation>
    <scope>NUCLEOTIDE SEQUENCE [LARGE SCALE GENOMIC DNA]</scope>
    <source>
        <strain evidence="8 9">C41B8</strain>
    </source>
</reference>
<dbReference type="GO" id="GO:0044281">
    <property type="term" value="P:small molecule metabolic process"/>
    <property type="evidence" value="ECO:0007669"/>
    <property type="project" value="UniProtKB-ARBA"/>
</dbReference>
<dbReference type="SUPFAM" id="SSF53901">
    <property type="entry name" value="Thiolase-like"/>
    <property type="match status" value="2"/>
</dbReference>
<evidence type="ECO:0000256" key="1">
    <source>
        <dbReference type="ARBA" id="ARBA00010982"/>
    </source>
</evidence>
<keyword evidence="2 5" id="KW-0808">Transferase</keyword>
<dbReference type="InterPro" id="IPR020613">
    <property type="entry name" value="Thiolase_CS"/>
</dbReference>
<feature type="active site" description="Acyl-thioester intermediate" evidence="4">
    <location>
        <position position="86"/>
    </location>
</feature>
<name>A0A084IPD6_SALHC</name>
<feature type="domain" description="Thiolase C-terminal" evidence="7">
    <location>
        <begin position="269"/>
        <end position="390"/>
    </location>
</feature>
<evidence type="ECO:0000256" key="4">
    <source>
        <dbReference type="PIRSR" id="PIRSR000429-1"/>
    </source>
</evidence>
<evidence type="ECO:0000259" key="6">
    <source>
        <dbReference type="Pfam" id="PF00108"/>
    </source>
</evidence>
<dbReference type="PANTHER" id="PTHR18919">
    <property type="entry name" value="ACETYL-COA C-ACYLTRANSFERASE"/>
    <property type="match status" value="1"/>
</dbReference>
<dbReference type="PROSITE" id="PS00099">
    <property type="entry name" value="THIOLASE_3"/>
    <property type="match status" value="1"/>
</dbReference>
<dbReference type="FunFam" id="3.40.47.10:FF:000010">
    <property type="entry name" value="Acetyl-CoA acetyltransferase (Thiolase)"/>
    <property type="match status" value="1"/>
</dbReference>
<dbReference type="eggNOG" id="COG0183">
    <property type="taxonomic scope" value="Bacteria"/>
</dbReference>
<feature type="active site" description="Proton acceptor" evidence="4">
    <location>
        <position position="377"/>
    </location>
</feature>
<dbReference type="PANTHER" id="PTHR18919:SF107">
    <property type="entry name" value="ACETYL-COA ACETYLTRANSFERASE, CYTOSOLIC"/>
    <property type="match status" value="1"/>
</dbReference>
<dbReference type="NCBIfam" id="TIGR01930">
    <property type="entry name" value="AcCoA-C-Actrans"/>
    <property type="match status" value="1"/>
</dbReference>
<dbReference type="PROSITE" id="PS00737">
    <property type="entry name" value="THIOLASE_2"/>
    <property type="match status" value="1"/>
</dbReference>
<dbReference type="Gene3D" id="3.40.47.10">
    <property type="match status" value="2"/>
</dbReference>
<evidence type="ECO:0000256" key="5">
    <source>
        <dbReference type="RuleBase" id="RU003557"/>
    </source>
</evidence>
<dbReference type="RefSeq" id="WP_037333986.1">
    <property type="nucleotide sequence ID" value="NZ_APNK01000003.1"/>
</dbReference>
<evidence type="ECO:0000313" key="8">
    <source>
        <dbReference type="EMBL" id="KEZ78570.1"/>
    </source>
</evidence>
<dbReference type="EC" id="2.3.1.9" evidence="8"/>
<dbReference type="GO" id="GO:0003985">
    <property type="term" value="F:acetyl-CoA C-acetyltransferase activity"/>
    <property type="evidence" value="ECO:0007669"/>
    <property type="project" value="UniProtKB-EC"/>
</dbReference>
<dbReference type="Pfam" id="PF00108">
    <property type="entry name" value="Thiolase_N"/>
    <property type="match status" value="1"/>
</dbReference>
<dbReference type="InterPro" id="IPR020617">
    <property type="entry name" value="Thiolase_C"/>
</dbReference>
<dbReference type="EMBL" id="APNK01000003">
    <property type="protein sequence ID" value="KEZ78570.1"/>
    <property type="molecule type" value="Genomic_DNA"/>
</dbReference>
<dbReference type="OrthoDB" id="9764638at2"/>
<dbReference type="InterPro" id="IPR016039">
    <property type="entry name" value="Thiolase-like"/>
</dbReference>
<dbReference type="InterPro" id="IPR020610">
    <property type="entry name" value="Thiolase_AS"/>
</dbReference>
<comment type="caution">
    <text evidence="8">The sequence shown here is derived from an EMBL/GenBank/DDBJ whole genome shotgun (WGS) entry which is preliminary data.</text>
</comment>
<dbReference type="Proteomes" id="UP000028302">
    <property type="component" value="Unassembled WGS sequence"/>
</dbReference>
<evidence type="ECO:0000256" key="2">
    <source>
        <dbReference type="ARBA" id="ARBA00022679"/>
    </source>
</evidence>
<dbReference type="AlphaFoldDB" id="A0A084IPD6"/>
<feature type="domain" description="Thiolase N-terminal" evidence="6">
    <location>
        <begin position="4"/>
        <end position="260"/>
    </location>
</feature>
<evidence type="ECO:0000256" key="3">
    <source>
        <dbReference type="ARBA" id="ARBA00023315"/>
    </source>
</evidence>
<gene>
    <name evidence="8" type="ORF">C41B8_03106</name>
</gene>
<sequence length="390" mass="39937">MPDVAIVAARRTPIGRFQGALAPLSAVDLGAAAIRAACADLDPARIDDVFMGHVLRAGCGQNTARQAAMAAGLPESVPATAIDKVCGSGLASVHAAVQAIRSGDATTIVAGGMESMSQAAYVLPKARAGLRLGHTELVDSMVSDGLWDAFNDYHMGVTAENLARRYAIDRTAQDAFAAESHRRAAAAVGAGAFDAELAAIDVPQRRGDSVVVERDEQPRADTTTESLARLKPAFDRDGTVTAGNASALNDGAAALVLMDAEVARIEGYPILARVAELASVGVDPAYMGIGPVHAVRRCLDRAGWSLADVDLIEANEAFAAQALAVGGELGWDTGRVNVNGGAIALGHPIGASGARVLVTLVHAMAAQDARRGIATLCIGGGQGIAIAIER</sequence>
<evidence type="ECO:0000259" key="7">
    <source>
        <dbReference type="Pfam" id="PF02803"/>
    </source>
</evidence>
<dbReference type="CDD" id="cd00751">
    <property type="entry name" value="thiolase"/>
    <property type="match status" value="1"/>
</dbReference>